<organism evidence="4 5">
    <name type="scientific">Massariosphaeria phaeospora</name>
    <dbReference type="NCBI Taxonomy" id="100035"/>
    <lineage>
        <taxon>Eukaryota</taxon>
        <taxon>Fungi</taxon>
        <taxon>Dikarya</taxon>
        <taxon>Ascomycota</taxon>
        <taxon>Pezizomycotina</taxon>
        <taxon>Dothideomycetes</taxon>
        <taxon>Pleosporomycetidae</taxon>
        <taxon>Pleosporales</taxon>
        <taxon>Pleosporales incertae sedis</taxon>
        <taxon>Massariosphaeria</taxon>
    </lineage>
</organism>
<evidence type="ECO:0000256" key="2">
    <source>
        <dbReference type="SAM" id="Phobius"/>
    </source>
</evidence>
<feature type="transmembrane region" description="Helical" evidence="2">
    <location>
        <begin position="34"/>
        <end position="60"/>
    </location>
</feature>
<dbReference type="EMBL" id="JAADJZ010000013">
    <property type="protein sequence ID" value="KAF2870855.1"/>
    <property type="molecule type" value="Genomic_DNA"/>
</dbReference>
<evidence type="ECO:0000256" key="1">
    <source>
        <dbReference type="SAM" id="MobiDB-lite"/>
    </source>
</evidence>
<evidence type="ECO:0000313" key="5">
    <source>
        <dbReference type="Proteomes" id="UP000481861"/>
    </source>
</evidence>
<evidence type="ECO:0000313" key="4">
    <source>
        <dbReference type="EMBL" id="KAF2870855.1"/>
    </source>
</evidence>
<dbReference type="InterPro" id="IPR056632">
    <property type="entry name" value="DUF7730"/>
</dbReference>
<feature type="region of interest" description="Disordered" evidence="1">
    <location>
        <begin position="1"/>
        <end position="21"/>
    </location>
</feature>
<keyword evidence="2" id="KW-1133">Transmembrane helix</keyword>
<reference evidence="4 5" key="1">
    <citation type="submission" date="2020-01" db="EMBL/GenBank/DDBJ databases">
        <authorList>
            <consortium name="DOE Joint Genome Institute"/>
            <person name="Haridas S."/>
            <person name="Albert R."/>
            <person name="Binder M."/>
            <person name="Bloem J."/>
            <person name="Labutti K."/>
            <person name="Salamov A."/>
            <person name="Andreopoulos B."/>
            <person name="Baker S.E."/>
            <person name="Barry K."/>
            <person name="Bills G."/>
            <person name="Bluhm B.H."/>
            <person name="Cannon C."/>
            <person name="Castanera R."/>
            <person name="Culley D.E."/>
            <person name="Daum C."/>
            <person name="Ezra D."/>
            <person name="Gonzalez J.B."/>
            <person name="Henrissat B."/>
            <person name="Kuo A."/>
            <person name="Liang C."/>
            <person name="Lipzen A."/>
            <person name="Lutzoni F."/>
            <person name="Magnuson J."/>
            <person name="Mondo S."/>
            <person name="Nolan M."/>
            <person name="Ohm R."/>
            <person name="Pangilinan J."/>
            <person name="Park H.-J.H."/>
            <person name="Ramirez L."/>
            <person name="Alfaro M."/>
            <person name="Sun H."/>
            <person name="Tritt A."/>
            <person name="Yoshinaga Y."/>
            <person name="Zwiers L.-H.L."/>
            <person name="Turgeon B.G."/>
            <person name="Goodwin S.B."/>
            <person name="Spatafora J.W."/>
            <person name="Crous P.W."/>
            <person name="Grigoriev I.V."/>
        </authorList>
    </citation>
    <scope>NUCLEOTIDE SEQUENCE [LARGE SCALE GENOMIC DNA]</scope>
    <source>
        <strain evidence="4 5">CBS 611.86</strain>
    </source>
</reference>
<dbReference type="OrthoDB" id="3801532at2759"/>
<name>A0A7C8M990_9PLEO</name>
<dbReference type="PANTHER" id="PTHR38790">
    <property type="entry name" value="2EXR DOMAIN-CONTAINING PROTEIN-RELATED"/>
    <property type="match status" value="1"/>
</dbReference>
<keyword evidence="5" id="KW-1185">Reference proteome</keyword>
<evidence type="ECO:0000259" key="3">
    <source>
        <dbReference type="Pfam" id="PF24864"/>
    </source>
</evidence>
<proteinExistence type="predicted"/>
<protein>
    <recommendedName>
        <fullName evidence="3">DUF7730 domain-containing protein</fullName>
    </recommendedName>
</protein>
<comment type="caution">
    <text evidence="4">The sequence shown here is derived from an EMBL/GenBank/DDBJ whole genome shotgun (WGS) entry which is preliminary data.</text>
</comment>
<gene>
    <name evidence="4" type="ORF">BDV95DRAFT_69989</name>
</gene>
<accession>A0A7C8M990</accession>
<dbReference type="Pfam" id="PF24864">
    <property type="entry name" value="DUF7730"/>
    <property type="match status" value="1"/>
</dbReference>
<sequence length="402" mass="46569">MSGRGPYRFPGPSWGRRPPQTRSDKVKEAMINGVLYVSLFTIASVLVVVTSPILVPLLVWEAGDSIKECVVGQRGACKARKKTRGLQQQRERERLQPEIKSRERALTRTGIRVGEAAGNSGSVPMRMKSQAQCRLLALPSELRNQIYEEVIGKEEIHVILLDGKLCSFRCRHPEFHTRRYGPEHCWVSSFDENKRFLHRHKYHNPGIEVIPFLQSCRRIYNETITLLYAAPTFLLHDAPSILAFTSTILPKRFASIRHLHIDTRHRATDWPLTWSFIGDFTYRSLHALSLPVLNPIPSSLPFGPSLRLSTPLGPWYHVCYVLRKMRGLRVLQMDLEWDTLWNTWDDQLARYKPERCVLGPLIGNVRPSLTEYEVRFTFLPDDLLYWTRRPFVSVEENDIWEE</sequence>
<feature type="domain" description="DUF7730" evidence="3">
    <location>
        <begin position="129"/>
        <end position="346"/>
    </location>
</feature>
<dbReference type="AlphaFoldDB" id="A0A7C8M990"/>
<keyword evidence="2" id="KW-0472">Membrane</keyword>
<dbReference type="Proteomes" id="UP000481861">
    <property type="component" value="Unassembled WGS sequence"/>
</dbReference>
<keyword evidence="2" id="KW-0812">Transmembrane</keyword>